<keyword evidence="4" id="KW-0285">Flavoprotein</keyword>
<dbReference type="Pfam" id="PF07992">
    <property type="entry name" value="Pyr_redox_2"/>
    <property type="match status" value="1"/>
</dbReference>
<comment type="cofactor">
    <cofactor evidence="1">
        <name>FAD</name>
        <dbReference type="ChEBI" id="CHEBI:57692"/>
    </cofactor>
</comment>
<protein>
    <recommendedName>
        <fullName evidence="3">Pyridine nucleotide-disulfide oxidoreductase domain-containing protein 1</fullName>
    </recommendedName>
</protein>
<keyword evidence="5" id="KW-0274">FAD</keyword>
<organism evidence="11">
    <name type="scientific">Enterobius vermicularis</name>
    <name type="common">Human pinworm</name>
    <dbReference type="NCBI Taxonomy" id="51028"/>
    <lineage>
        <taxon>Eukaryota</taxon>
        <taxon>Metazoa</taxon>
        <taxon>Ecdysozoa</taxon>
        <taxon>Nematoda</taxon>
        <taxon>Chromadorea</taxon>
        <taxon>Rhabditida</taxon>
        <taxon>Spirurina</taxon>
        <taxon>Oxyuridomorpha</taxon>
        <taxon>Oxyuroidea</taxon>
        <taxon>Oxyuridae</taxon>
        <taxon>Enterobius</taxon>
    </lineage>
</organism>
<feature type="domain" description="FAD/NAD(P)-binding" evidence="7">
    <location>
        <begin position="6"/>
        <end position="191"/>
    </location>
</feature>
<dbReference type="Proteomes" id="UP000274131">
    <property type="component" value="Unassembled WGS sequence"/>
</dbReference>
<evidence type="ECO:0000313" key="11">
    <source>
        <dbReference type="WBParaSite" id="EVEC_0000422201-mRNA-1"/>
    </source>
</evidence>
<dbReference type="Gene3D" id="3.50.50.60">
    <property type="entry name" value="FAD/NAD(P)-binding domain"/>
    <property type="match status" value="2"/>
</dbReference>
<sequence>MEHSMYVIVGGGVSAVACCQELRNVDQFGSITLISASPLLKVVKNHVPIGQLLQSFDVSEQSMSRTFTDEENIKVVKGKVTGWNWKDKILFLKNGRSFAYNKLCLCTGGRPKVQWKHPLIITIRDTETVERLSKKIRNARRVVIVGNGGIATEVVYELKNVEIIWAIRHSSISATFFDEGAAEFFKPMLFSGKTNEKRKGFAGSKQYRITVEDDGNTESGVAGCALGPDWAVGVDISGALKERSVHVIYNVEMKGFLESIEKVTLTKESPFSEGDWPLYIELTDGQIVGCDLVIQATGVQPNSDLWKASCSDMRLWTQAYQMGGYCGRCMAITDITLDFCFELFSHITTFFGYKVIFLGKFNGQDVEKPWHVLMRISKDRDYIKLIIHNGRIQGAVLVGETNLEEAIENLILNQIDITDVEDELLDPDIDIGDYYD</sequence>
<dbReference type="InterPro" id="IPR023753">
    <property type="entry name" value="FAD/NAD-binding_dom"/>
</dbReference>
<proteinExistence type="inferred from homology"/>
<dbReference type="SUPFAM" id="SSF51735">
    <property type="entry name" value="NAD(P)-binding Rossmann-fold domains"/>
    <property type="match status" value="1"/>
</dbReference>
<evidence type="ECO:0000256" key="6">
    <source>
        <dbReference type="ARBA" id="ARBA00023002"/>
    </source>
</evidence>
<comment type="similarity">
    <text evidence="2">Belongs to the class-I pyridine nucleotide-disulfide oxidoreductase family. PYROXD1 subfamily.</text>
</comment>
<dbReference type="SUPFAM" id="SSF51905">
    <property type="entry name" value="FAD/NAD(P)-binding domain"/>
    <property type="match status" value="1"/>
</dbReference>
<dbReference type="WBParaSite" id="EVEC_0000422201-mRNA-1">
    <property type="protein sequence ID" value="EVEC_0000422201-mRNA-1"/>
    <property type="gene ID" value="EVEC_0000422201"/>
</dbReference>
<dbReference type="GO" id="GO:0016491">
    <property type="term" value="F:oxidoreductase activity"/>
    <property type="evidence" value="ECO:0007669"/>
    <property type="project" value="UniProtKB-KW"/>
</dbReference>
<evidence type="ECO:0000259" key="8">
    <source>
        <dbReference type="Pfam" id="PF18267"/>
    </source>
</evidence>
<reference evidence="9 10" key="2">
    <citation type="submission" date="2018-10" db="EMBL/GenBank/DDBJ databases">
        <authorList>
            <consortium name="Pathogen Informatics"/>
        </authorList>
    </citation>
    <scope>NUCLEOTIDE SEQUENCE [LARGE SCALE GENOMIC DNA]</scope>
</reference>
<dbReference type="Pfam" id="PF18267">
    <property type="entry name" value="Rubredoxin_C"/>
    <property type="match status" value="1"/>
</dbReference>
<evidence type="ECO:0000256" key="1">
    <source>
        <dbReference type="ARBA" id="ARBA00001974"/>
    </source>
</evidence>
<dbReference type="Gene3D" id="3.30.390.30">
    <property type="match status" value="1"/>
</dbReference>
<dbReference type="InterPro" id="IPR050260">
    <property type="entry name" value="FAD-bd_OxRdtase"/>
</dbReference>
<name>A0A0N4V2J7_ENTVE</name>
<feature type="domain" description="NADH-rubredoxin oxidoreductase C-terminal" evidence="8">
    <location>
        <begin position="349"/>
        <end position="414"/>
    </location>
</feature>
<dbReference type="STRING" id="51028.A0A0N4V2J7"/>
<evidence type="ECO:0000256" key="3">
    <source>
        <dbReference type="ARBA" id="ARBA00018240"/>
    </source>
</evidence>
<evidence type="ECO:0000256" key="4">
    <source>
        <dbReference type="ARBA" id="ARBA00022630"/>
    </source>
</evidence>
<evidence type="ECO:0000313" key="10">
    <source>
        <dbReference type="Proteomes" id="UP000274131"/>
    </source>
</evidence>
<evidence type="ECO:0000256" key="2">
    <source>
        <dbReference type="ARBA" id="ARBA00008147"/>
    </source>
</evidence>
<accession>A0A0N4V2J7</accession>
<dbReference type="PANTHER" id="PTHR43429:SF2">
    <property type="entry name" value="PYRIDINE NUCLEOTIDE-DISULFIDE OXIDOREDUCTASE DOMAIN-CONTAINING PROTEIN 1"/>
    <property type="match status" value="1"/>
</dbReference>
<evidence type="ECO:0000259" key="7">
    <source>
        <dbReference type="Pfam" id="PF07992"/>
    </source>
</evidence>
<dbReference type="InterPro" id="IPR036188">
    <property type="entry name" value="FAD/NAD-bd_sf"/>
</dbReference>
<dbReference type="EMBL" id="UXUI01007718">
    <property type="protein sequence ID" value="VDD89002.1"/>
    <property type="molecule type" value="Genomic_DNA"/>
</dbReference>
<gene>
    <name evidence="9" type="ORF">EVEC_LOCUS3930</name>
</gene>
<evidence type="ECO:0000256" key="5">
    <source>
        <dbReference type="ARBA" id="ARBA00022827"/>
    </source>
</evidence>
<reference evidence="11" key="1">
    <citation type="submission" date="2017-02" db="UniProtKB">
        <authorList>
            <consortium name="WormBaseParasite"/>
        </authorList>
    </citation>
    <scope>IDENTIFICATION</scope>
</reference>
<dbReference type="InterPro" id="IPR036291">
    <property type="entry name" value="NAD(P)-bd_dom_sf"/>
</dbReference>
<dbReference type="PANTHER" id="PTHR43429">
    <property type="entry name" value="PYRIDINE NUCLEOTIDE-DISULFIDE OXIDOREDUCTASE DOMAIN-CONTAINING"/>
    <property type="match status" value="1"/>
</dbReference>
<dbReference type="InterPro" id="IPR016156">
    <property type="entry name" value="FAD/NAD-linked_Rdtase_dimer_sf"/>
</dbReference>
<evidence type="ECO:0000313" key="9">
    <source>
        <dbReference type="EMBL" id="VDD89002.1"/>
    </source>
</evidence>
<dbReference type="AlphaFoldDB" id="A0A0N4V2J7"/>
<keyword evidence="10" id="KW-1185">Reference proteome</keyword>
<dbReference type="InterPro" id="IPR041575">
    <property type="entry name" value="Rubredoxin_C"/>
</dbReference>
<keyword evidence="6" id="KW-0560">Oxidoreductase</keyword>
<dbReference type="OrthoDB" id="202203at2759"/>